<evidence type="ECO:0000256" key="6">
    <source>
        <dbReference type="ARBA" id="ARBA00022927"/>
    </source>
</evidence>
<evidence type="ECO:0000256" key="5">
    <source>
        <dbReference type="ARBA" id="ARBA00022856"/>
    </source>
</evidence>
<dbReference type="Pfam" id="PF00528">
    <property type="entry name" value="BPD_transp_1"/>
    <property type="match status" value="1"/>
</dbReference>
<evidence type="ECO:0000256" key="4">
    <source>
        <dbReference type="ARBA" id="ARBA00022692"/>
    </source>
</evidence>
<dbReference type="AlphaFoldDB" id="A0A6N4RBA0"/>
<evidence type="ECO:0000256" key="8">
    <source>
        <dbReference type="ARBA" id="ARBA00023136"/>
    </source>
</evidence>
<proteinExistence type="inferred from homology"/>
<comment type="subcellular location">
    <subcellularLocation>
        <location evidence="1 9">Cell membrane</location>
        <topology evidence="1 9">Multi-pass membrane protein</topology>
    </subcellularLocation>
</comment>
<evidence type="ECO:0000256" key="9">
    <source>
        <dbReference type="RuleBase" id="RU363032"/>
    </source>
</evidence>
<comment type="caution">
    <text evidence="11">The sequence shown here is derived from an EMBL/GenBank/DDBJ whole genome shotgun (WGS) entry which is preliminary data.</text>
</comment>
<feature type="transmembrane region" description="Helical" evidence="9">
    <location>
        <begin position="230"/>
        <end position="253"/>
    </location>
</feature>
<keyword evidence="7 9" id="KW-1133">Transmembrane helix</keyword>
<feature type="transmembrane region" description="Helical" evidence="9">
    <location>
        <begin position="113"/>
        <end position="142"/>
    </location>
</feature>
<dbReference type="PROSITE" id="PS50928">
    <property type="entry name" value="ABC_TM1"/>
    <property type="match status" value="1"/>
</dbReference>
<comment type="similarity">
    <text evidence="9">Belongs to the binding-protein-dependent transport system permease family.</text>
</comment>
<dbReference type="Proteomes" id="UP000320948">
    <property type="component" value="Unassembled WGS sequence"/>
</dbReference>
<keyword evidence="2 9" id="KW-0813">Transport</keyword>
<feature type="transmembrane region" description="Helical" evidence="9">
    <location>
        <begin position="68"/>
        <end position="93"/>
    </location>
</feature>
<dbReference type="GO" id="GO:0055085">
    <property type="term" value="P:transmembrane transport"/>
    <property type="evidence" value="ECO:0007669"/>
    <property type="project" value="InterPro"/>
</dbReference>
<dbReference type="InterPro" id="IPR000515">
    <property type="entry name" value="MetI-like"/>
</dbReference>
<dbReference type="PANTHER" id="PTHR43386">
    <property type="entry name" value="OLIGOPEPTIDE TRANSPORT SYSTEM PERMEASE PROTEIN APPC"/>
    <property type="match status" value="1"/>
</dbReference>
<dbReference type="EMBL" id="VAFM01000001">
    <property type="protein sequence ID" value="TKW61295.1"/>
    <property type="molecule type" value="Genomic_DNA"/>
</dbReference>
<accession>A0A6N4RBA0</accession>
<dbReference type="CDD" id="cd06261">
    <property type="entry name" value="TM_PBP2"/>
    <property type="match status" value="1"/>
</dbReference>
<dbReference type="GO" id="GO:0005886">
    <property type="term" value="C:plasma membrane"/>
    <property type="evidence" value="ECO:0007669"/>
    <property type="project" value="UniProtKB-SubCell"/>
</dbReference>
<keyword evidence="3" id="KW-1003">Cell membrane</keyword>
<evidence type="ECO:0000313" key="11">
    <source>
        <dbReference type="EMBL" id="TKW61295.1"/>
    </source>
</evidence>
<name>A0A6N4RBA0_BLAVI</name>
<evidence type="ECO:0000256" key="3">
    <source>
        <dbReference type="ARBA" id="ARBA00022475"/>
    </source>
</evidence>
<dbReference type="SUPFAM" id="SSF161098">
    <property type="entry name" value="MetI-like"/>
    <property type="match status" value="1"/>
</dbReference>
<sequence length="269" mass="27652">MRGATLLGLGIGAALIVLQAVAWLSGLDTASINIAGAFEGASWVHWMGTDDLGRDVLARLAGGIRVSLTVAGVVLLITGSIGITLGFLAGWFGGWVDVVIGKMTEVVLSFPGLLLALALAALVGAGMGNVMVALGLLGWVGFCRLARVEVMKLRSVPFVNAAKLAGVATPTIWLRHVLPNCTGPLLVEALLVVAGTMVAEAGLSFLGLGIPAPLPSLGGMLRDGMRDVLVAPMLVVYPAVVLISLSVGVNLLAQGLRARFLHGKDLSHE</sequence>
<reference evidence="11 12" key="1">
    <citation type="journal article" date="2017" name="Nat. Commun.">
        <title>In situ click chemistry generation of cyclooxygenase-2 inhibitors.</title>
        <authorList>
            <person name="Bhardwaj A."/>
            <person name="Kaur J."/>
            <person name="Wuest M."/>
            <person name="Wuest F."/>
        </authorList>
    </citation>
    <scope>NUCLEOTIDE SEQUENCE [LARGE SCALE GENOMIC DNA]</scope>
    <source>
        <strain evidence="11">S2_018_000_R2_106</strain>
    </source>
</reference>
<keyword evidence="8 9" id="KW-0472">Membrane</keyword>
<dbReference type="InterPro" id="IPR035906">
    <property type="entry name" value="MetI-like_sf"/>
</dbReference>
<evidence type="ECO:0000256" key="2">
    <source>
        <dbReference type="ARBA" id="ARBA00022448"/>
    </source>
</evidence>
<keyword evidence="4 9" id="KW-0812">Transmembrane</keyword>
<feature type="transmembrane region" description="Helical" evidence="9">
    <location>
        <begin position="185"/>
        <end position="210"/>
    </location>
</feature>
<evidence type="ECO:0000256" key="7">
    <source>
        <dbReference type="ARBA" id="ARBA00022989"/>
    </source>
</evidence>
<dbReference type="GO" id="GO:0015031">
    <property type="term" value="P:protein transport"/>
    <property type="evidence" value="ECO:0007669"/>
    <property type="project" value="UniProtKB-KW"/>
</dbReference>
<evidence type="ECO:0000313" key="12">
    <source>
        <dbReference type="Proteomes" id="UP000320948"/>
    </source>
</evidence>
<keyword evidence="6" id="KW-0653">Protein transport</keyword>
<dbReference type="Gene3D" id="1.10.3720.10">
    <property type="entry name" value="MetI-like"/>
    <property type="match status" value="1"/>
</dbReference>
<gene>
    <name evidence="11" type="ORF">DI628_01300</name>
</gene>
<feature type="domain" description="ABC transmembrane type-1" evidence="10">
    <location>
        <begin position="64"/>
        <end position="253"/>
    </location>
</feature>
<dbReference type="GO" id="GO:0015833">
    <property type="term" value="P:peptide transport"/>
    <property type="evidence" value="ECO:0007669"/>
    <property type="project" value="UniProtKB-KW"/>
</dbReference>
<keyword evidence="5" id="KW-0571">Peptide transport</keyword>
<dbReference type="InterPro" id="IPR050366">
    <property type="entry name" value="BP-dependent_transpt_permease"/>
</dbReference>
<organism evidence="11 12">
    <name type="scientific">Blastochloris viridis</name>
    <name type="common">Rhodopseudomonas viridis</name>
    <dbReference type="NCBI Taxonomy" id="1079"/>
    <lineage>
        <taxon>Bacteria</taxon>
        <taxon>Pseudomonadati</taxon>
        <taxon>Pseudomonadota</taxon>
        <taxon>Alphaproteobacteria</taxon>
        <taxon>Hyphomicrobiales</taxon>
        <taxon>Blastochloridaceae</taxon>
        <taxon>Blastochloris</taxon>
    </lineage>
</organism>
<evidence type="ECO:0000256" key="1">
    <source>
        <dbReference type="ARBA" id="ARBA00004651"/>
    </source>
</evidence>
<protein>
    <submittedName>
        <fullName evidence="11">ABC transporter permease</fullName>
    </submittedName>
</protein>
<dbReference type="PANTHER" id="PTHR43386:SF1">
    <property type="entry name" value="D,D-DIPEPTIDE TRANSPORT SYSTEM PERMEASE PROTEIN DDPC-RELATED"/>
    <property type="match status" value="1"/>
</dbReference>
<evidence type="ECO:0000259" key="10">
    <source>
        <dbReference type="PROSITE" id="PS50928"/>
    </source>
</evidence>